<dbReference type="RefSeq" id="WP_075607766.1">
    <property type="nucleotide sequence ID" value="NZ_CP052766.1"/>
</dbReference>
<dbReference type="Pfam" id="PF13279">
    <property type="entry name" value="4HBT_2"/>
    <property type="match status" value="1"/>
</dbReference>
<name>A0A6M4MFI6_9ALTE</name>
<dbReference type="OrthoDB" id="9800856at2"/>
<dbReference type="KEGG" id="apel:CA267_009175"/>
<dbReference type="Proteomes" id="UP000219285">
    <property type="component" value="Chromosome"/>
</dbReference>
<dbReference type="CDD" id="cd00586">
    <property type="entry name" value="4HBT"/>
    <property type="match status" value="1"/>
</dbReference>
<dbReference type="AlphaFoldDB" id="A0A6M4MFI6"/>
<dbReference type="EMBL" id="CP052766">
    <property type="protein sequence ID" value="QJR80936.1"/>
    <property type="molecule type" value="Genomic_DNA"/>
</dbReference>
<evidence type="ECO:0000313" key="2">
    <source>
        <dbReference type="Proteomes" id="UP000219285"/>
    </source>
</evidence>
<proteinExistence type="predicted"/>
<dbReference type="SUPFAM" id="SSF54637">
    <property type="entry name" value="Thioesterase/thiol ester dehydrase-isomerase"/>
    <property type="match status" value="1"/>
</dbReference>
<gene>
    <name evidence="1" type="ORF">CA267_009175</name>
</gene>
<dbReference type="InterPro" id="IPR029069">
    <property type="entry name" value="HotDog_dom_sf"/>
</dbReference>
<organism evidence="1 2">
    <name type="scientific">Alteromonas pelagimontana</name>
    <dbReference type="NCBI Taxonomy" id="1858656"/>
    <lineage>
        <taxon>Bacteria</taxon>
        <taxon>Pseudomonadati</taxon>
        <taxon>Pseudomonadota</taxon>
        <taxon>Gammaproteobacteria</taxon>
        <taxon>Alteromonadales</taxon>
        <taxon>Alteromonadaceae</taxon>
        <taxon>Alteromonas/Salinimonas group</taxon>
        <taxon>Alteromonas</taxon>
    </lineage>
</organism>
<evidence type="ECO:0000313" key="1">
    <source>
        <dbReference type="EMBL" id="QJR80936.1"/>
    </source>
</evidence>
<accession>A0A6M4MFI6</accession>
<protein>
    <submittedName>
        <fullName evidence="1">Acyl-CoA thioesterase</fullName>
    </submittedName>
</protein>
<dbReference type="Gene3D" id="3.10.129.10">
    <property type="entry name" value="Hotdog Thioesterase"/>
    <property type="match status" value="1"/>
</dbReference>
<reference evidence="2" key="1">
    <citation type="submission" date="2014-12" db="EMBL/GenBank/DDBJ databases">
        <title>Complete genome sequence of a multi-drug resistant Klebsiella pneumoniae.</title>
        <authorList>
            <person name="Hua X."/>
            <person name="Chen Q."/>
            <person name="Li X."/>
            <person name="Feng Y."/>
            <person name="Ruan Z."/>
            <person name="Yu Y."/>
        </authorList>
    </citation>
    <scope>NUCLEOTIDE SEQUENCE [LARGE SCALE GENOMIC DNA]</scope>
    <source>
        <strain evidence="2">5.12</strain>
    </source>
</reference>
<keyword evidence="2" id="KW-1185">Reference proteome</keyword>
<sequence>MKRVALNYNIPFFDVDSYRVVWHGNYPKYLEMSRCALLNDIGCPYGVMEEHGFFFPIVDLQVKYVKPLVFEQKIIIESYLVEWKNRLKINYVIRDQQSGDICTKAKSTQFAVAMAERITQYEMPAFVVDAVNAWMKKDD</sequence>
<reference evidence="1 2" key="2">
    <citation type="submission" date="2020-04" db="EMBL/GenBank/DDBJ databases">
        <title>Complete genome sequence of Alteromonas pelagimontana 5.12T.</title>
        <authorList>
            <person name="Sinha R.K."/>
            <person name="Krishnan K.P."/>
            <person name="Kurian J.P."/>
        </authorList>
    </citation>
    <scope>NUCLEOTIDE SEQUENCE [LARGE SCALE GENOMIC DNA]</scope>
    <source>
        <strain evidence="1 2">5.12</strain>
    </source>
</reference>